<organism evidence="2 4">
    <name type="scientific">Prymnesium parvum</name>
    <name type="common">Toxic golden alga</name>
    <dbReference type="NCBI Taxonomy" id="97485"/>
    <lineage>
        <taxon>Eukaryota</taxon>
        <taxon>Haptista</taxon>
        <taxon>Haptophyta</taxon>
        <taxon>Prymnesiophyceae</taxon>
        <taxon>Prymnesiales</taxon>
        <taxon>Prymnesiaceae</taxon>
        <taxon>Prymnesium</taxon>
    </lineage>
</organism>
<proteinExistence type="predicted"/>
<evidence type="ECO:0000313" key="3">
    <source>
        <dbReference type="EMBL" id="KAL1507281.1"/>
    </source>
</evidence>
<sequence length="293" mass="33482">MFERKFRVKPVLTFENGIWLAYELRKAAKRIRSKDAFLAEGLYTRSNETQQILCCLLRSLKGVRRSEDDKDDALGWLLGGMKGDNERFSLGEPGFALGVPHNFMRKQILDMVHFELKILVALPDIQLRLDQLWDGPHIYEVRTTDAAADKFRKTITAGLLVVFQLPLILLVAIYPPFLERLSMYEWDDVGLRRFFYRYGNAFRKAKRLPHILSSRSISIVSLVDLYSVIIARAQVHHCDSNRLCHVGVSHMATSGLRLSSPWKFGRRLPGLRDRVDMGLRHALLDGPGCSVGT</sequence>
<protein>
    <recommendedName>
        <fullName evidence="5">Autophagy-related protein 9</fullName>
    </recommendedName>
</protein>
<reference evidence="2 4" key="1">
    <citation type="journal article" date="2024" name="Science">
        <title>Giant polyketide synthase enzymes in the biosynthesis of giant marine polyether toxins.</title>
        <authorList>
            <person name="Fallon T.R."/>
            <person name="Shende V.V."/>
            <person name="Wierzbicki I.H."/>
            <person name="Pendleton A.L."/>
            <person name="Watervoot N.F."/>
            <person name="Auber R.P."/>
            <person name="Gonzalez D.J."/>
            <person name="Wisecaver J.H."/>
            <person name="Moore B.S."/>
        </authorList>
    </citation>
    <scope>NUCLEOTIDE SEQUENCE [LARGE SCALE GENOMIC DNA]</scope>
    <source>
        <strain evidence="2 4">12B1</strain>
    </source>
</reference>
<gene>
    <name evidence="2" type="ORF">AB1Y20_008124</name>
    <name evidence="3" type="ORF">AB1Y20_008129</name>
</gene>
<dbReference type="EMBL" id="JBGBPQ010000018">
    <property type="protein sequence ID" value="KAL1507281.1"/>
    <property type="molecule type" value="Genomic_DNA"/>
</dbReference>
<comment type="caution">
    <text evidence="2">The sequence shown here is derived from an EMBL/GenBank/DDBJ whole genome shotgun (WGS) entry which is preliminary data.</text>
</comment>
<dbReference type="EMBL" id="JBGBPQ010000018">
    <property type="protein sequence ID" value="KAL1507276.1"/>
    <property type="molecule type" value="Genomic_DNA"/>
</dbReference>
<dbReference type="AlphaFoldDB" id="A0AB34IVQ5"/>
<evidence type="ECO:0000256" key="1">
    <source>
        <dbReference type="SAM" id="Phobius"/>
    </source>
</evidence>
<evidence type="ECO:0000313" key="4">
    <source>
        <dbReference type="Proteomes" id="UP001515480"/>
    </source>
</evidence>
<dbReference type="Proteomes" id="UP001515480">
    <property type="component" value="Unassembled WGS sequence"/>
</dbReference>
<evidence type="ECO:0008006" key="5">
    <source>
        <dbReference type="Google" id="ProtNLM"/>
    </source>
</evidence>
<keyword evidence="1" id="KW-1133">Transmembrane helix</keyword>
<keyword evidence="4" id="KW-1185">Reference proteome</keyword>
<evidence type="ECO:0000313" key="2">
    <source>
        <dbReference type="EMBL" id="KAL1507276.1"/>
    </source>
</evidence>
<feature type="transmembrane region" description="Helical" evidence="1">
    <location>
        <begin position="155"/>
        <end position="174"/>
    </location>
</feature>
<keyword evidence="1" id="KW-0812">Transmembrane</keyword>
<keyword evidence="1" id="KW-0472">Membrane</keyword>
<accession>A0AB34IVQ5</accession>
<name>A0AB34IVQ5_PRYPA</name>